<dbReference type="Proteomes" id="UP001163046">
    <property type="component" value="Unassembled WGS sequence"/>
</dbReference>
<reference evidence="2" key="1">
    <citation type="submission" date="2023-01" db="EMBL/GenBank/DDBJ databases">
        <title>Genome assembly of the deep-sea coral Lophelia pertusa.</title>
        <authorList>
            <person name="Herrera S."/>
            <person name="Cordes E."/>
        </authorList>
    </citation>
    <scope>NUCLEOTIDE SEQUENCE</scope>
    <source>
        <strain evidence="2">USNM1676648</strain>
        <tissue evidence="2">Polyp</tissue>
    </source>
</reference>
<evidence type="ECO:0000313" key="2">
    <source>
        <dbReference type="EMBL" id="KAJ7379047.1"/>
    </source>
</evidence>
<dbReference type="AlphaFoldDB" id="A0A9X0CWZ2"/>
<evidence type="ECO:0000256" key="1">
    <source>
        <dbReference type="SAM" id="MobiDB-lite"/>
    </source>
</evidence>
<feature type="compositionally biased region" description="Basic and acidic residues" evidence="1">
    <location>
        <begin position="284"/>
        <end position="301"/>
    </location>
</feature>
<name>A0A9X0CWZ2_9CNID</name>
<accession>A0A9X0CWZ2</accession>
<feature type="region of interest" description="Disordered" evidence="1">
    <location>
        <begin position="151"/>
        <end position="173"/>
    </location>
</feature>
<dbReference type="OrthoDB" id="5971768at2759"/>
<feature type="compositionally biased region" description="Polar residues" evidence="1">
    <location>
        <begin position="151"/>
        <end position="163"/>
    </location>
</feature>
<proteinExistence type="predicted"/>
<evidence type="ECO:0000313" key="3">
    <source>
        <dbReference type="Proteomes" id="UP001163046"/>
    </source>
</evidence>
<comment type="caution">
    <text evidence="2">The sequence shown here is derived from an EMBL/GenBank/DDBJ whole genome shotgun (WGS) entry which is preliminary data.</text>
</comment>
<feature type="region of interest" description="Disordered" evidence="1">
    <location>
        <begin position="284"/>
        <end position="309"/>
    </location>
</feature>
<sequence>MNLFTKGIKEKHNIKATEYAKRNIHHRESTSCLGYNCVAGIQGCYFINETRVFLTSVEKSMDWKRQSSRSAQPCFYTCFTVKGTESRKATVLQSKRRKSFSSQMWTPKKSVVVKPPDLEIKGKCLALEHNKAKETVDVTSISVVDITGDQSSNEANKDISSQQEDYKEDKQDVENSNDGKIFLALLEASLKKKLNPEYIDIIPSRLNRSTTVRSPQFDNISTTYSRISPRQGIKEERLPLELKFGIRNPAKKLNSSAVLKRPEVARPKIELSFYRGKLEPLLPREKPSENLHAELEREEAGGKTINRSS</sequence>
<protein>
    <submittedName>
        <fullName evidence="2">Uncharacterized protein</fullName>
    </submittedName>
</protein>
<dbReference type="EMBL" id="MU826360">
    <property type="protein sequence ID" value="KAJ7379047.1"/>
    <property type="molecule type" value="Genomic_DNA"/>
</dbReference>
<keyword evidence="3" id="KW-1185">Reference proteome</keyword>
<gene>
    <name evidence="2" type="ORF">OS493_018842</name>
</gene>
<feature type="compositionally biased region" description="Basic and acidic residues" evidence="1">
    <location>
        <begin position="164"/>
        <end position="173"/>
    </location>
</feature>
<organism evidence="2 3">
    <name type="scientific">Desmophyllum pertusum</name>
    <dbReference type="NCBI Taxonomy" id="174260"/>
    <lineage>
        <taxon>Eukaryota</taxon>
        <taxon>Metazoa</taxon>
        <taxon>Cnidaria</taxon>
        <taxon>Anthozoa</taxon>
        <taxon>Hexacorallia</taxon>
        <taxon>Scleractinia</taxon>
        <taxon>Caryophylliina</taxon>
        <taxon>Caryophylliidae</taxon>
        <taxon>Desmophyllum</taxon>
    </lineage>
</organism>